<evidence type="ECO:0000256" key="2">
    <source>
        <dbReference type="ARBA" id="ARBA00023274"/>
    </source>
</evidence>
<name>A0A2R6AK67_9ARCH</name>
<dbReference type="HAMAP" id="MF_00545">
    <property type="entry name" value="Ribosomal_eS24"/>
    <property type="match status" value="1"/>
</dbReference>
<dbReference type="GO" id="GO:0005840">
    <property type="term" value="C:ribosome"/>
    <property type="evidence" value="ECO:0007669"/>
    <property type="project" value="UniProtKB-KW"/>
</dbReference>
<dbReference type="GO" id="GO:0006412">
    <property type="term" value="P:translation"/>
    <property type="evidence" value="ECO:0007669"/>
    <property type="project" value="UniProtKB-UniRule"/>
</dbReference>
<dbReference type="AlphaFoldDB" id="A0A2R6AK67"/>
<dbReference type="Pfam" id="PF01282">
    <property type="entry name" value="Ribosomal_S24e"/>
    <property type="match status" value="1"/>
</dbReference>
<dbReference type="Proteomes" id="UP000240569">
    <property type="component" value="Unassembled WGS sequence"/>
</dbReference>
<dbReference type="Gene3D" id="3.30.70.330">
    <property type="match status" value="1"/>
</dbReference>
<evidence type="ECO:0000256" key="3">
    <source>
        <dbReference type="HAMAP-Rule" id="MF_00545"/>
    </source>
</evidence>
<dbReference type="InterPro" id="IPR012678">
    <property type="entry name" value="Ribosomal_uL23/eL15/eS24_sf"/>
</dbReference>
<evidence type="ECO:0000313" key="5">
    <source>
        <dbReference type="Proteomes" id="UP000240569"/>
    </source>
</evidence>
<evidence type="ECO:0000313" key="4">
    <source>
        <dbReference type="EMBL" id="PSN86743.1"/>
    </source>
</evidence>
<organism evidence="4 5">
    <name type="scientific">Candidatus Marsarchaeota G1 archaeon BE_D</name>
    <dbReference type="NCBI Taxonomy" id="1978156"/>
    <lineage>
        <taxon>Archaea</taxon>
        <taxon>Candidatus Marsarchaeota</taxon>
        <taxon>Candidatus Marsarchaeota group 1</taxon>
    </lineage>
</organism>
<comment type="similarity">
    <text evidence="3">Belongs to the eukaryotic ribosomal protein eS24 family.</text>
</comment>
<dbReference type="SUPFAM" id="SSF54189">
    <property type="entry name" value="Ribosomal proteins S24e, L23 and L15e"/>
    <property type="match status" value="1"/>
</dbReference>
<dbReference type="InterPro" id="IPR012677">
    <property type="entry name" value="Nucleotide-bd_a/b_plait_sf"/>
</dbReference>
<dbReference type="GO" id="GO:1990904">
    <property type="term" value="C:ribonucleoprotein complex"/>
    <property type="evidence" value="ECO:0007669"/>
    <property type="project" value="UniProtKB-KW"/>
</dbReference>
<gene>
    <name evidence="3" type="primary">rps24e</name>
    <name evidence="4" type="ORF">B9Q02_00815</name>
</gene>
<accession>A0A2R6AK67</accession>
<evidence type="ECO:0000256" key="1">
    <source>
        <dbReference type="ARBA" id="ARBA00022980"/>
    </source>
</evidence>
<dbReference type="InterPro" id="IPR001976">
    <property type="entry name" value="Ribosomal_eS24"/>
</dbReference>
<keyword evidence="1 3" id="KW-0689">Ribosomal protein</keyword>
<protein>
    <recommendedName>
        <fullName evidence="3">Small ribosomal subunit protein eS24</fullName>
    </recommendedName>
</protein>
<dbReference type="EMBL" id="NEXD01000002">
    <property type="protein sequence ID" value="PSN86743.1"/>
    <property type="molecule type" value="Genomic_DNA"/>
</dbReference>
<sequence length="110" mass="12991">MSSASKIITDTRNPLLKRREVSVLLTLSYHEPTPSRLQLKQRFAEALGVKPEQIVIKNIRHRYGSNEVYVQLHVYDYPELVPLIEREYRLNRDMGKKKQQKQEQATTQKQ</sequence>
<keyword evidence="2 3" id="KW-0687">Ribonucleoprotein</keyword>
<reference evidence="4 5" key="1">
    <citation type="submission" date="2017-04" db="EMBL/GenBank/DDBJ databases">
        <title>Novel microbial lineages endemic to geothermal iron-oxide mats fill important gaps in the evolutionary history of Archaea.</title>
        <authorList>
            <person name="Jay Z.J."/>
            <person name="Beam J.P."/>
            <person name="Dlakic M."/>
            <person name="Rusch D.B."/>
            <person name="Kozubal M.A."/>
            <person name="Inskeep W.P."/>
        </authorList>
    </citation>
    <scope>NUCLEOTIDE SEQUENCE [LARGE SCALE GENOMIC DNA]</scope>
    <source>
        <strain evidence="4">BE_D</strain>
    </source>
</reference>
<comment type="caution">
    <text evidence="4">The sequence shown here is derived from an EMBL/GenBank/DDBJ whole genome shotgun (WGS) entry which is preliminary data.</text>
</comment>
<dbReference type="GO" id="GO:0003735">
    <property type="term" value="F:structural constituent of ribosome"/>
    <property type="evidence" value="ECO:0007669"/>
    <property type="project" value="InterPro"/>
</dbReference>
<proteinExistence type="inferred from homology"/>